<sequence>MKRKLKIFTYGFYIGMILWICSLVVSMTVNNVTMKMLLIFIPLAIYQFFTIGKGIIEDKIKRGRY</sequence>
<dbReference type="Proteomes" id="UP000284794">
    <property type="component" value="Unassembled WGS sequence"/>
</dbReference>
<keyword evidence="1" id="KW-0472">Membrane</keyword>
<feature type="transmembrane region" description="Helical" evidence="1">
    <location>
        <begin position="37"/>
        <end position="56"/>
    </location>
</feature>
<dbReference type="RefSeq" id="WP_118148433.1">
    <property type="nucleotide sequence ID" value="NZ_DAWDTH010000025.1"/>
</dbReference>
<evidence type="ECO:0000313" key="2">
    <source>
        <dbReference type="EMBL" id="RHD09897.1"/>
    </source>
</evidence>
<dbReference type="EMBL" id="QSIS01000004">
    <property type="protein sequence ID" value="RHD09897.1"/>
    <property type="molecule type" value="Genomic_DNA"/>
</dbReference>
<feature type="transmembrane region" description="Helical" evidence="1">
    <location>
        <begin position="7"/>
        <end position="25"/>
    </location>
</feature>
<evidence type="ECO:0000313" key="3">
    <source>
        <dbReference type="Proteomes" id="UP000284794"/>
    </source>
</evidence>
<keyword evidence="1" id="KW-1133">Transmembrane helix</keyword>
<dbReference type="AlphaFoldDB" id="A0A414DGT4"/>
<comment type="caution">
    <text evidence="2">The sequence shown here is derived from an EMBL/GenBank/DDBJ whole genome shotgun (WGS) entry which is preliminary data.</text>
</comment>
<protein>
    <submittedName>
        <fullName evidence="2">Uncharacterized protein</fullName>
    </submittedName>
</protein>
<name>A0A414DGT4_9FIRM</name>
<evidence type="ECO:0000256" key="1">
    <source>
        <dbReference type="SAM" id="Phobius"/>
    </source>
</evidence>
<reference evidence="2 3" key="1">
    <citation type="submission" date="2018-08" db="EMBL/GenBank/DDBJ databases">
        <title>A genome reference for cultivated species of the human gut microbiota.</title>
        <authorList>
            <person name="Zou Y."/>
            <person name="Xue W."/>
            <person name="Luo G."/>
        </authorList>
    </citation>
    <scope>NUCLEOTIDE SEQUENCE [LARGE SCALE GENOMIC DNA]</scope>
    <source>
        <strain evidence="2 3">AM32-2AC</strain>
    </source>
</reference>
<gene>
    <name evidence="2" type="ORF">DW811_05140</name>
</gene>
<proteinExistence type="predicted"/>
<accession>A0A414DGT4</accession>
<organism evidence="2 3">
    <name type="scientific">Lachnospira eligens</name>
    <dbReference type="NCBI Taxonomy" id="39485"/>
    <lineage>
        <taxon>Bacteria</taxon>
        <taxon>Bacillati</taxon>
        <taxon>Bacillota</taxon>
        <taxon>Clostridia</taxon>
        <taxon>Lachnospirales</taxon>
        <taxon>Lachnospiraceae</taxon>
        <taxon>Lachnospira</taxon>
    </lineage>
</organism>
<keyword evidence="1" id="KW-0812">Transmembrane</keyword>